<evidence type="ECO:0000313" key="2">
    <source>
        <dbReference type="EMBL" id="CAG8590917.1"/>
    </source>
</evidence>
<evidence type="ECO:0000313" key="3">
    <source>
        <dbReference type="Proteomes" id="UP000789759"/>
    </source>
</evidence>
<dbReference type="EMBL" id="CAJVQA010004098">
    <property type="protein sequence ID" value="CAG8590917.1"/>
    <property type="molecule type" value="Genomic_DNA"/>
</dbReference>
<protein>
    <submittedName>
        <fullName evidence="2">23396_t:CDS:1</fullName>
    </submittedName>
</protein>
<dbReference type="Proteomes" id="UP000789759">
    <property type="component" value="Unassembled WGS sequence"/>
</dbReference>
<keyword evidence="3" id="KW-1185">Reference proteome</keyword>
<feature type="region of interest" description="Disordered" evidence="1">
    <location>
        <begin position="94"/>
        <end position="131"/>
    </location>
</feature>
<name>A0A9N9C6H7_9GLOM</name>
<organism evidence="2 3">
    <name type="scientific">Cetraspora pellucida</name>
    <dbReference type="NCBI Taxonomy" id="1433469"/>
    <lineage>
        <taxon>Eukaryota</taxon>
        <taxon>Fungi</taxon>
        <taxon>Fungi incertae sedis</taxon>
        <taxon>Mucoromycota</taxon>
        <taxon>Glomeromycotina</taxon>
        <taxon>Glomeromycetes</taxon>
        <taxon>Diversisporales</taxon>
        <taxon>Gigasporaceae</taxon>
        <taxon>Cetraspora</taxon>
    </lineage>
</organism>
<reference evidence="2" key="1">
    <citation type="submission" date="2021-06" db="EMBL/GenBank/DDBJ databases">
        <authorList>
            <person name="Kallberg Y."/>
            <person name="Tangrot J."/>
            <person name="Rosling A."/>
        </authorList>
    </citation>
    <scope>NUCLEOTIDE SEQUENCE</scope>
    <source>
        <strain evidence="2">FL966</strain>
    </source>
</reference>
<feature type="non-terminal residue" evidence="2">
    <location>
        <position position="1"/>
    </location>
</feature>
<accession>A0A9N9C6H7</accession>
<sequence>MTHLYKEALYYRKIMEQVPDDLQMDFEYTEKLQDTDELLPFVSRDTIVKTLNKVKETFNLITYTNNNFFQYKTKTSQFLAMLFAEWIKYNVESGTNNDLLNDIPESIVGSRHQREDDSSDDDQQRPKQRLK</sequence>
<gene>
    <name evidence="2" type="ORF">CPELLU_LOCUS6525</name>
</gene>
<proteinExistence type="predicted"/>
<evidence type="ECO:0000256" key="1">
    <source>
        <dbReference type="SAM" id="MobiDB-lite"/>
    </source>
</evidence>
<comment type="caution">
    <text evidence="2">The sequence shown here is derived from an EMBL/GenBank/DDBJ whole genome shotgun (WGS) entry which is preliminary data.</text>
</comment>
<dbReference type="AlphaFoldDB" id="A0A9N9C6H7"/>
<dbReference type="OrthoDB" id="2487723at2759"/>